<protein>
    <submittedName>
        <fullName evidence="1">Phytanoyl-CoA dioxygenase family protein</fullName>
    </submittedName>
</protein>
<dbReference type="GO" id="GO:0005506">
    <property type="term" value="F:iron ion binding"/>
    <property type="evidence" value="ECO:0007669"/>
    <property type="project" value="UniProtKB-ARBA"/>
</dbReference>
<dbReference type="AlphaFoldDB" id="A0A4S4BQ79"/>
<name>A0A4S4BQ79_9BACL</name>
<dbReference type="EMBL" id="SSOB01000021">
    <property type="protein sequence ID" value="THF77088.1"/>
    <property type="molecule type" value="Genomic_DNA"/>
</dbReference>
<dbReference type="Pfam" id="PF05721">
    <property type="entry name" value="PhyH"/>
    <property type="match status" value="1"/>
</dbReference>
<dbReference type="Gene3D" id="2.60.120.620">
    <property type="entry name" value="q2cbj1_9rhob like domain"/>
    <property type="match status" value="1"/>
</dbReference>
<dbReference type="PANTHER" id="PTHR20883:SF48">
    <property type="entry name" value="ECTOINE DIOXYGENASE"/>
    <property type="match status" value="1"/>
</dbReference>
<evidence type="ECO:0000313" key="1">
    <source>
        <dbReference type="EMBL" id="THF77088.1"/>
    </source>
</evidence>
<gene>
    <name evidence="1" type="ORF">E6C55_17120</name>
</gene>
<dbReference type="GO" id="GO:0016706">
    <property type="term" value="F:2-oxoglutarate-dependent dioxygenase activity"/>
    <property type="evidence" value="ECO:0007669"/>
    <property type="project" value="UniProtKB-ARBA"/>
</dbReference>
<accession>A0A4S4BQ79</accession>
<keyword evidence="1" id="KW-0223">Dioxygenase</keyword>
<proteinExistence type="predicted"/>
<comment type="caution">
    <text evidence="1">The sequence shown here is derived from an EMBL/GenBank/DDBJ whole genome shotgun (WGS) entry which is preliminary data.</text>
</comment>
<dbReference type="OrthoDB" id="9814777at2"/>
<dbReference type="InterPro" id="IPR008775">
    <property type="entry name" value="Phytyl_CoA_dOase-like"/>
</dbReference>
<sequence length="272" mass="30813">MLPIARSFYSGYPKEEGTMIAQGSPFSLEQFKKDGFCGPVQALTLAEANKYNQLFFETLGMSPFEPGPTQANLSAWHQRYRWAYDLAAHPAIVDPIAQILGDDVVLWAMHFWYKEPGNPKFIPWHQDINYWPMEPAVNATAWVTLGYSLTENGCLRLIPGTHLERVEHVRIGDESSAFEQGIGEERIDESKAVDMEMTPGQVVYFNEATFHGSKANLSEIPRVAFSIRYTTPEVTFKMDDWNGDKSRIRTYLVRGVDRYHLNDGIIGTVPAD</sequence>
<evidence type="ECO:0000313" key="2">
    <source>
        <dbReference type="Proteomes" id="UP000310636"/>
    </source>
</evidence>
<dbReference type="Proteomes" id="UP000310636">
    <property type="component" value="Unassembled WGS sequence"/>
</dbReference>
<keyword evidence="1" id="KW-0560">Oxidoreductase</keyword>
<keyword evidence="2" id="KW-1185">Reference proteome</keyword>
<organism evidence="1 2">
    <name type="scientific">Cohnella fermenti</name>
    <dbReference type="NCBI Taxonomy" id="2565925"/>
    <lineage>
        <taxon>Bacteria</taxon>
        <taxon>Bacillati</taxon>
        <taxon>Bacillota</taxon>
        <taxon>Bacilli</taxon>
        <taxon>Bacillales</taxon>
        <taxon>Paenibacillaceae</taxon>
        <taxon>Cohnella</taxon>
    </lineage>
</organism>
<reference evidence="1 2" key="1">
    <citation type="submission" date="2019-04" db="EMBL/GenBank/DDBJ databases">
        <title>Cohnella sp. nov. isolated from preserved vegetables.</title>
        <authorList>
            <person name="Lin S.-Y."/>
            <person name="Hung M.-H."/>
            <person name="Young C.-C."/>
        </authorList>
    </citation>
    <scope>NUCLEOTIDE SEQUENCE [LARGE SCALE GENOMIC DNA]</scope>
    <source>
        <strain evidence="1 2">CC-MHH1044</strain>
    </source>
</reference>
<dbReference type="PANTHER" id="PTHR20883">
    <property type="entry name" value="PHYTANOYL-COA DIOXYGENASE DOMAIN CONTAINING 1"/>
    <property type="match status" value="1"/>
</dbReference>
<dbReference type="SUPFAM" id="SSF51197">
    <property type="entry name" value="Clavaminate synthase-like"/>
    <property type="match status" value="1"/>
</dbReference>